<evidence type="ECO:0000313" key="2">
    <source>
        <dbReference type="EMBL" id="CAF1536975.1"/>
    </source>
</evidence>
<dbReference type="Proteomes" id="UP000663829">
    <property type="component" value="Unassembled WGS sequence"/>
</dbReference>
<protein>
    <submittedName>
        <fullName evidence="2">Uncharacterized protein</fullName>
    </submittedName>
</protein>
<reference evidence="2" key="1">
    <citation type="submission" date="2021-02" db="EMBL/GenBank/DDBJ databases">
        <authorList>
            <person name="Nowell W R."/>
        </authorList>
    </citation>
    <scope>NUCLEOTIDE SEQUENCE</scope>
</reference>
<dbReference type="EMBL" id="CAJOBC010091022">
    <property type="protein sequence ID" value="CAF4396908.1"/>
    <property type="molecule type" value="Genomic_DNA"/>
</dbReference>
<dbReference type="EMBL" id="CAJNOK010026251">
    <property type="protein sequence ID" value="CAF1400197.1"/>
    <property type="molecule type" value="Genomic_DNA"/>
</dbReference>
<dbReference type="Proteomes" id="UP000681722">
    <property type="component" value="Unassembled WGS sequence"/>
</dbReference>
<gene>
    <name evidence="2" type="ORF">GPM918_LOCUS38395</name>
    <name evidence="1" type="ORF">OVA965_LOCUS33007</name>
    <name evidence="4" type="ORF">SRO942_LOCUS39219</name>
    <name evidence="3" type="ORF">TMI583_LOCUS33883</name>
</gene>
<dbReference type="Proteomes" id="UP000677228">
    <property type="component" value="Unassembled WGS sequence"/>
</dbReference>
<keyword evidence="5" id="KW-1185">Reference proteome</keyword>
<dbReference type="Proteomes" id="UP000682733">
    <property type="component" value="Unassembled WGS sequence"/>
</dbReference>
<comment type="caution">
    <text evidence="2">The sequence shown here is derived from an EMBL/GenBank/DDBJ whole genome shotgun (WGS) entry which is preliminary data.</text>
</comment>
<dbReference type="EMBL" id="CAJOBA010047978">
    <property type="protein sequence ID" value="CAF4207612.1"/>
    <property type="molecule type" value="Genomic_DNA"/>
</dbReference>
<sequence length="105" mass="12181">MLEALQSLKIQHDDSKPLEQQLIHVVCIPSLKENNQNNTENFSKRRILTKDVNKKWTLKGFYHKADIHTADGSCYVGSRIDSELYGYRYGTKEEAEQLNFVLHVT</sequence>
<evidence type="ECO:0000313" key="4">
    <source>
        <dbReference type="EMBL" id="CAF4396908.1"/>
    </source>
</evidence>
<dbReference type="AlphaFoldDB" id="A0A815VV62"/>
<proteinExistence type="predicted"/>
<evidence type="ECO:0000313" key="5">
    <source>
        <dbReference type="Proteomes" id="UP000663829"/>
    </source>
</evidence>
<dbReference type="EMBL" id="CAJNOQ010025409">
    <property type="protein sequence ID" value="CAF1536975.1"/>
    <property type="molecule type" value="Genomic_DNA"/>
</dbReference>
<evidence type="ECO:0000313" key="1">
    <source>
        <dbReference type="EMBL" id="CAF1400197.1"/>
    </source>
</evidence>
<evidence type="ECO:0000313" key="3">
    <source>
        <dbReference type="EMBL" id="CAF4207612.1"/>
    </source>
</evidence>
<organism evidence="2 5">
    <name type="scientific">Didymodactylos carnosus</name>
    <dbReference type="NCBI Taxonomy" id="1234261"/>
    <lineage>
        <taxon>Eukaryota</taxon>
        <taxon>Metazoa</taxon>
        <taxon>Spiralia</taxon>
        <taxon>Gnathifera</taxon>
        <taxon>Rotifera</taxon>
        <taxon>Eurotatoria</taxon>
        <taxon>Bdelloidea</taxon>
        <taxon>Philodinida</taxon>
        <taxon>Philodinidae</taxon>
        <taxon>Didymodactylos</taxon>
    </lineage>
</organism>
<name>A0A815VV62_9BILA</name>
<accession>A0A815VV62</accession>